<reference evidence="2" key="1">
    <citation type="submission" date="2020-02" db="EMBL/GenBank/DDBJ databases">
        <authorList>
            <person name="Meier V. D."/>
        </authorList>
    </citation>
    <scope>NUCLEOTIDE SEQUENCE</scope>
    <source>
        <strain evidence="2">AVDCRST_MAG80</strain>
    </source>
</reference>
<gene>
    <name evidence="2" type="ORF">AVDCRST_MAG80-1586</name>
</gene>
<feature type="non-terminal residue" evidence="2">
    <location>
        <position position="150"/>
    </location>
</feature>
<proteinExistence type="predicted"/>
<evidence type="ECO:0000313" key="2">
    <source>
        <dbReference type="EMBL" id="CAA9443893.1"/>
    </source>
</evidence>
<feature type="compositionally biased region" description="Gly residues" evidence="1">
    <location>
        <begin position="80"/>
        <end position="98"/>
    </location>
</feature>
<accession>A0A6J4QGS5</accession>
<feature type="region of interest" description="Disordered" evidence="1">
    <location>
        <begin position="31"/>
        <end position="50"/>
    </location>
</feature>
<feature type="non-terminal residue" evidence="2">
    <location>
        <position position="1"/>
    </location>
</feature>
<name>A0A6J4QGS5_9ACTN</name>
<organism evidence="2">
    <name type="scientific">uncultured Rubrobacteraceae bacterium</name>
    <dbReference type="NCBI Taxonomy" id="349277"/>
    <lineage>
        <taxon>Bacteria</taxon>
        <taxon>Bacillati</taxon>
        <taxon>Actinomycetota</taxon>
        <taxon>Rubrobacteria</taxon>
        <taxon>Rubrobacterales</taxon>
        <taxon>Rubrobacteraceae</taxon>
        <taxon>environmental samples</taxon>
    </lineage>
</organism>
<dbReference type="EMBL" id="CADCVC010000137">
    <property type="protein sequence ID" value="CAA9443893.1"/>
    <property type="molecule type" value="Genomic_DNA"/>
</dbReference>
<sequence>DGGSDRCRPHLRFGRGSRAFRRVLRSRHGYLGLPQGRGRHRRRGPPLLLQPPVRVLAEAGQGRRPRARPVRPRVASPLLPGGGRGRCGPRGEGAAGGGRRGHGAALLPGVRSRLLRDVLRGPRRREARGDELPGDQAQGDVRLGGQGRPV</sequence>
<dbReference type="AlphaFoldDB" id="A0A6J4QGS5"/>
<evidence type="ECO:0000256" key="1">
    <source>
        <dbReference type="SAM" id="MobiDB-lite"/>
    </source>
</evidence>
<feature type="region of interest" description="Disordered" evidence="1">
    <location>
        <begin position="59"/>
        <end position="150"/>
    </location>
</feature>
<protein>
    <submittedName>
        <fullName evidence="2">Uncharacterized protein</fullName>
    </submittedName>
</protein>